<dbReference type="AlphaFoldDB" id="A0A1G9CI48"/>
<keyword evidence="3" id="KW-1185">Reference proteome</keyword>
<name>A0A1G9CI48_9RHOB</name>
<dbReference type="OrthoDB" id="7875369at2"/>
<protein>
    <recommendedName>
        <fullName evidence="4">Response regulatory domain-containing protein</fullName>
    </recommendedName>
</protein>
<evidence type="ECO:0000313" key="2">
    <source>
        <dbReference type="EMBL" id="SDK51361.1"/>
    </source>
</evidence>
<reference evidence="3" key="1">
    <citation type="submission" date="2016-10" db="EMBL/GenBank/DDBJ databases">
        <authorList>
            <person name="Varghese N."/>
            <person name="Submissions S."/>
        </authorList>
    </citation>
    <scope>NUCLEOTIDE SEQUENCE [LARGE SCALE GENOMIC DNA]</scope>
    <source>
        <strain evidence="3">CGMCC 1.10789</strain>
    </source>
</reference>
<accession>A0A1G9CI48</accession>
<proteinExistence type="predicted"/>
<evidence type="ECO:0008006" key="4">
    <source>
        <dbReference type="Google" id="ProtNLM"/>
    </source>
</evidence>
<evidence type="ECO:0000313" key="3">
    <source>
        <dbReference type="Proteomes" id="UP000199328"/>
    </source>
</evidence>
<evidence type="ECO:0000256" key="1">
    <source>
        <dbReference type="SAM" id="MobiDB-lite"/>
    </source>
</evidence>
<gene>
    <name evidence="2" type="ORF">SAMN05216257_103121</name>
</gene>
<dbReference type="EMBL" id="FNFV01000003">
    <property type="protein sequence ID" value="SDK51361.1"/>
    <property type="molecule type" value="Genomic_DNA"/>
</dbReference>
<dbReference type="RefSeq" id="WP_092499729.1">
    <property type="nucleotide sequence ID" value="NZ_FNFV01000003.1"/>
</dbReference>
<dbReference type="Proteomes" id="UP000199328">
    <property type="component" value="Unassembled WGS sequence"/>
</dbReference>
<dbReference type="InterPro" id="IPR011006">
    <property type="entry name" value="CheY-like_superfamily"/>
</dbReference>
<sequence length="206" mass="22095">MHALILDDDCRRQLACSMALMRKGFQAGCAASYHVAESCIRRGNVDVLILPERLRGRLTHSLALLAEWRNPAAATIMLSERQGPEAEELHLLLPSLHALMPGNIRPAELAHAALDAVTAAARRAASGGRLVLEEHLRIDPWPHCRRAQPVREGRAPPISPGADHAARPGGAPEAAQATAHDPQAEAGRLLFTSCRRGARAPLVTAA</sequence>
<dbReference type="SUPFAM" id="SSF52172">
    <property type="entry name" value="CheY-like"/>
    <property type="match status" value="1"/>
</dbReference>
<organism evidence="2 3">
    <name type="scientific">Meinhardsimonia xiamenensis</name>
    <dbReference type="NCBI Taxonomy" id="990712"/>
    <lineage>
        <taxon>Bacteria</taxon>
        <taxon>Pseudomonadati</taxon>
        <taxon>Pseudomonadota</taxon>
        <taxon>Alphaproteobacteria</taxon>
        <taxon>Rhodobacterales</taxon>
        <taxon>Paracoccaceae</taxon>
        <taxon>Meinhardsimonia</taxon>
    </lineage>
</organism>
<feature type="region of interest" description="Disordered" evidence="1">
    <location>
        <begin position="145"/>
        <end position="182"/>
    </location>
</feature>